<evidence type="ECO:0000313" key="1">
    <source>
        <dbReference type="EMBL" id="KFK38563.1"/>
    </source>
</evidence>
<organism evidence="1 2">
    <name type="scientific">Arabis alpina</name>
    <name type="common">Alpine rock-cress</name>
    <dbReference type="NCBI Taxonomy" id="50452"/>
    <lineage>
        <taxon>Eukaryota</taxon>
        <taxon>Viridiplantae</taxon>
        <taxon>Streptophyta</taxon>
        <taxon>Embryophyta</taxon>
        <taxon>Tracheophyta</taxon>
        <taxon>Spermatophyta</taxon>
        <taxon>Magnoliopsida</taxon>
        <taxon>eudicotyledons</taxon>
        <taxon>Gunneridae</taxon>
        <taxon>Pentapetalae</taxon>
        <taxon>rosids</taxon>
        <taxon>malvids</taxon>
        <taxon>Brassicales</taxon>
        <taxon>Brassicaceae</taxon>
        <taxon>Arabideae</taxon>
        <taxon>Arabis</taxon>
    </lineage>
</organism>
<dbReference type="EMBL" id="CM002871">
    <property type="protein sequence ID" value="KFK38563.1"/>
    <property type="molecule type" value="Genomic_DNA"/>
</dbReference>
<dbReference type="Proteomes" id="UP000029120">
    <property type="component" value="Chromosome 3"/>
</dbReference>
<evidence type="ECO:0000313" key="2">
    <source>
        <dbReference type="Proteomes" id="UP000029120"/>
    </source>
</evidence>
<keyword evidence="2" id="KW-1185">Reference proteome</keyword>
<proteinExistence type="predicted"/>
<gene>
    <name evidence="1" type="ordered locus">AALP_Aa3g130100</name>
</gene>
<protein>
    <submittedName>
        <fullName evidence="1">Uncharacterized protein</fullName>
    </submittedName>
</protein>
<reference evidence="2" key="1">
    <citation type="journal article" date="2015" name="Nat. Plants">
        <title>Genome expansion of Arabis alpina linked with retrotransposition and reduced symmetric DNA methylation.</title>
        <authorList>
            <person name="Willing E.M."/>
            <person name="Rawat V."/>
            <person name="Mandakova T."/>
            <person name="Maumus F."/>
            <person name="James G.V."/>
            <person name="Nordstroem K.J."/>
            <person name="Becker C."/>
            <person name="Warthmann N."/>
            <person name="Chica C."/>
            <person name="Szarzynska B."/>
            <person name="Zytnicki M."/>
            <person name="Albani M.C."/>
            <person name="Kiefer C."/>
            <person name="Bergonzi S."/>
            <person name="Castaings L."/>
            <person name="Mateos J.L."/>
            <person name="Berns M.C."/>
            <person name="Bujdoso N."/>
            <person name="Piofczyk T."/>
            <person name="de Lorenzo L."/>
            <person name="Barrero-Sicilia C."/>
            <person name="Mateos I."/>
            <person name="Piednoel M."/>
            <person name="Hagmann J."/>
            <person name="Chen-Min-Tao R."/>
            <person name="Iglesias-Fernandez R."/>
            <person name="Schuster S.C."/>
            <person name="Alonso-Blanco C."/>
            <person name="Roudier F."/>
            <person name="Carbonero P."/>
            <person name="Paz-Ares J."/>
            <person name="Davis S.J."/>
            <person name="Pecinka A."/>
            <person name="Quesneville H."/>
            <person name="Colot V."/>
            <person name="Lysak M.A."/>
            <person name="Weigel D."/>
            <person name="Coupland G."/>
            <person name="Schneeberger K."/>
        </authorList>
    </citation>
    <scope>NUCLEOTIDE SEQUENCE [LARGE SCALE GENOMIC DNA]</scope>
    <source>
        <strain evidence="2">cv. Pajares</strain>
    </source>
</reference>
<sequence>MKQYSLRSVMAQVTRGGESVVSRPNISLPKVTEIEKIVSPFDVLSKRLDQVIAFYGGLAFRGVAAIAHGLLEIADASRKGYEGCKVLIAQAAKAKDPKN</sequence>
<dbReference type="Gramene" id="KFK38563">
    <property type="protein sequence ID" value="KFK38563"/>
    <property type="gene ID" value="AALP_AA3G130100"/>
</dbReference>
<dbReference type="AlphaFoldDB" id="A0A087H8W1"/>
<accession>A0A087H8W1</accession>
<name>A0A087H8W1_ARAAL</name>